<name>A0ABQ1FMA0_9GAMM</name>
<keyword evidence="2" id="KW-1185">Reference proteome</keyword>
<dbReference type="EMBL" id="BMJA01000001">
    <property type="protein sequence ID" value="GGA21939.1"/>
    <property type="molecule type" value="Genomic_DNA"/>
</dbReference>
<evidence type="ECO:0000313" key="2">
    <source>
        <dbReference type="Proteomes" id="UP000620046"/>
    </source>
</evidence>
<gene>
    <name evidence="1" type="ORF">GCM10010981_07610</name>
</gene>
<accession>A0ABQ1FMA0</accession>
<organism evidence="1 2">
    <name type="scientific">Dyella nitratireducens</name>
    <dbReference type="NCBI Taxonomy" id="1849580"/>
    <lineage>
        <taxon>Bacteria</taxon>
        <taxon>Pseudomonadati</taxon>
        <taxon>Pseudomonadota</taxon>
        <taxon>Gammaproteobacteria</taxon>
        <taxon>Lysobacterales</taxon>
        <taxon>Rhodanobacteraceae</taxon>
        <taxon>Dyella</taxon>
    </lineage>
</organism>
<comment type="caution">
    <text evidence="1">The sequence shown here is derived from an EMBL/GenBank/DDBJ whole genome shotgun (WGS) entry which is preliminary data.</text>
</comment>
<dbReference type="Proteomes" id="UP000620046">
    <property type="component" value="Unassembled WGS sequence"/>
</dbReference>
<reference evidence="2" key="1">
    <citation type="journal article" date="2019" name="Int. J. Syst. Evol. Microbiol.">
        <title>The Global Catalogue of Microorganisms (GCM) 10K type strain sequencing project: providing services to taxonomists for standard genome sequencing and annotation.</title>
        <authorList>
            <consortium name="The Broad Institute Genomics Platform"/>
            <consortium name="The Broad Institute Genome Sequencing Center for Infectious Disease"/>
            <person name="Wu L."/>
            <person name="Ma J."/>
        </authorList>
    </citation>
    <scope>NUCLEOTIDE SEQUENCE [LARGE SCALE GENOMIC DNA]</scope>
    <source>
        <strain evidence="2">CGMCC 1.15439</strain>
    </source>
</reference>
<protein>
    <submittedName>
        <fullName evidence="1">Uncharacterized protein</fullName>
    </submittedName>
</protein>
<proteinExistence type="predicted"/>
<evidence type="ECO:0000313" key="1">
    <source>
        <dbReference type="EMBL" id="GGA21939.1"/>
    </source>
</evidence>
<sequence length="178" mass="20103">MIHESCYWKLPLLEAATRLQALTGPGELGEEQLAQIERDLFISFYAIRKLLEAPAKLTDAAHALNVSLTCHPNREPVTHRNNHKIDELYDLDVATPTTLPIRSACNQIIHSFVFTICEREHGGLAGVFFASDRNKNSQLYFLDAAEIVKTFEHIGNDKPVSIKWSCDPRTGKETMEVR</sequence>
<dbReference type="RefSeq" id="WP_188792926.1">
    <property type="nucleotide sequence ID" value="NZ_BMJA01000001.1"/>
</dbReference>